<comment type="caution">
    <text evidence="1">The sequence shown here is derived from an EMBL/GenBank/DDBJ whole genome shotgun (WGS) entry which is preliminary data.</text>
</comment>
<keyword evidence="2" id="KW-1185">Reference proteome</keyword>
<accession>A0ABR1BNG8</accession>
<name>A0ABR1BNG8_NECAM</name>
<evidence type="ECO:0000313" key="2">
    <source>
        <dbReference type="Proteomes" id="UP001303046"/>
    </source>
</evidence>
<sequence length="181" mass="21221">MQPYSRVETLQKKAIDGMWYKYEHLRLVSIKCYDEFSLHRPRPPRFIRWKNHLVSLNELEDERRKRISPRNNCSKEIHLFWFLPKRFFRSSASFEHEYAFEAIPVAAPAPVVAAPAVAAAPVLPYEVHDHFHPSTEVHNHVSSFQRESGHFSDTGMVAPFKGRRRAAKKVARVHKKAHKRN</sequence>
<organism evidence="1 2">
    <name type="scientific">Necator americanus</name>
    <name type="common">Human hookworm</name>
    <dbReference type="NCBI Taxonomy" id="51031"/>
    <lineage>
        <taxon>Eukaryota</taxon>
        <taxon>Metazoa</taxon>
        <taxon>Ecdysozoa</taxon>
        <taxon>Nematoda</taxon>
        <taxon>Chromadorea</taxon>
        <taxon>Rhabditida</taxon>
        <taxon>Rhabditina</taxon>
        <taxon>Rhabditomorpha</taxon>
        <taxon>Strongyloidea</taxon>
        <taxon>Ancylostomatidae</taxon>
        <taxon>Bunostominae</taxon>
        <taxon>Necator</taxon>
    </lineage>
</organism>
<proteinExistence type="predicted"/>
<gene>
    <name evidence="1" type="primary">Necator_chrI.g1371</name>
    <name evidence="1" type="ORF">RB195_005245</name>
</gene>
<reference evidence="1 2" key="1">
    <citation type="submission" date="2023-08" db="EMBL/GenBank/DDBJ databases">
        <title>A Necator americanus chromosomal reference genome.</title>
        <authorList>
            <person name="Ilik V."/>
            <person name="Petrzelkova K.J."/>
            <person name="Pardy F."/>
            <person name="Fuh T."/>
            <person name="Niatou-Singa F.S."/>
            <person name="Gouil Q."/>
            <person name="Baker L."/>
            <person name="Ritchie M.E."/>
            <person name="Jex A.R."/>
            <person name="Gazzola D."/>
            <person name="Li H."/>
            <person name="Toshio Fujiwara R."/>
            <person name="Zhan B."/>
            <person name="Aroian R.V."/>
            <person name="Pafco B."/>
            <person name="Schwarz E.M."/>
        </authorList>
    </citation>
    <scope>NUCLEOTIDE SEQUENCE [LARGE SCALE GENOMIC DNA]</scope>
    <source>
        <strain evidence="1 2">Aroian</strain>
        <tissue evidence="1">Whole animal</tissue>
    </source>
</reference>
<dbReference type="Proteomes" id="UP001303046">
    <property type="component" value="Unassembled WGS sequence"/>
</dbReference>
<evidence type="ECO:0000313" key="1">
    <source>
        <dbReference type="EMBL" id="KAK6727435.1"/>
    </source>
</evidence>
<protein>
    <submittedName>
        <fullName evidence="1">Uncharacterized protein</fullName>
    </submittedName>
</protein>
<dbReference type="EMBL" id="JAVFWL010000001">
    <property type="protein sequence ID" value="KAK6727435.1"/>
    <property type="molecule type" value="Genomic_DNA"/>
</dbReference>